<gene>
    <name evidence="2" type="ORF">RDV89_13730</name>
</gene>
<organism evidence="2 3">
    <name type="scientific">Nocardioides imazamoxiresistens</name>
    <dbReference type="NCBI Taxonomy" id="3231893"/>
    <lineage>
        <taxon>Bacteria</taxon>
        <taxon>Bacillati</taxon>
        <taxon>Actinomycetota</taxon>
        <taxon>Actinomycetes</taxon>
        <taxon>Propionibacteriales</taxon>
        <taxon>Nocardioidaceae</taxon>
        <taxon>Nocardioides</taxon>
    </lineage>
</organism>
<dbReference type="EMBL" id="JAVYII010000005">
    <property type="protein sequence ID" value="MDT9594138.1"/>
    <property type="molecule type" value="Genomic_DNA"/>
</dbReference>
<dbReference type="Proteomes" id="UP001268542">
    <property type="component" value="Unassembled WGS sequence"/>
</dbReference>
<reference evidence="2 3" key="1">
    <citation type="submission" date="2023-08" db="EMBL/GenBank/DDBJ databases">
        <title>Nocardioides seae sp. nov., a bacterium isolated from a soil.</title>
        <authorList>
            <person name="Wang X."/>
        </authorList>
    </citation>
    <scope>NUCLEOTIDE SEQUENCE [LARGE SCALE GENOMIC DNA]</scope>
    <source>
        <strain evidence="2 3">YZH12</strain>
    </source>
</reference>
<name>A0ABU3PY11_9ACTN</name>
<keyword evidence="3" id="KW-1185">Reference proteome</keyword>
<keyword evidence="1" id="KW-0472">Membrane</keyword>
<comment type="caution">
    <text evidence="2">The sequence shown here is derived from an EMBL/GenBank/DDBJ whole genome shotgun (WGS) entry which is preliminary data.</text>
</comment>
<keyword evidence="1" id="KW-1133">Transmembrane helix</keyword>
<accession>A0ABU3PY11</accession>
<evidence type="ECO:0000313" key="3">
    <source>
        <dbReference type="Proteomes" id="UP001268542"/>
    </source>
</evidence>
<keyword evidence="1" id="KW-0812">Transmembrane</keyword>
<evidence type="ECO:0000313" key="2">
    <source>
        <dbReference type="EMBL" id="MDT9594138.1"/>
    </source>
</evidence>
<evidence type="ECO:0008006" key="4">
    <source>
        <dbReference type="Google" id="ProtNLM"/>
    </source>
</evidence>
<feature type="transmembrane region" description="Helical" evidence="1">
    <location>
        <begin position="6"/>
        <end position="28"/>
    </location>
</feature>
<proteinExistence type="predicted"/>
<evidence type="ECO:0000256" key="1">
    <source>
        <dbReference type="SAM" id="Phobius"/>
    </source>
</evidence>
<protein>
    <recommendedName>
        <fullName evidence="4">DUF2993 domain-containing protein</fullName>
    </recommendedName>
</protein>
<dbReference type="Pfam" id="PF11209">
    <property type="entry name" value="LmeA"/>
    <property type="match status" value="1"/>
</dbReference>
<feature type="transmembrane region" description="Helical" evidence="1">
    <location>
        <begin position="37"/>
        <end position="57"/>
    </location>
</feature>
<dbReference type="RefSeq" id="WP_315733619.1">
    <property type="nucleotide sequence ID" value="NZ_JAVYII010000005.1"/>
</dbReference>
<sequence>MPLPAAVLVVGATVAGVVALVAGALVAARARRRPRRLVAGSSLALAGAVVLVLVEVLPRAYAVSLPGDDACVPDDLELSLARTPVALQLLQGELRGTAELDRDGLGATVADALEGTALRDPEVRIAAGEVTVDAVLPISIVDVPLSATVVPTVQDGALTMEAEAFSVVGLDLPDWAVSLVDEQVQDADSALSQAVSPGDDACDGGAGAVRVESVTVTDGVRIDFALPVG</sequence>
<dbReference type="InterPro" id="IPR021373">
    <property type="entry name" value="DUF2993"/>
</dbReference>